<keyword evidence="5 11" id="KW-0560">Oxidoreductase</keyword>
<name>A0A0P7B217_9HYPO</name>
<evidence type="ECO:0000256" key="4">
    <source>
        <dbReference type="ARBA" id="ARBA00019842"/>
    </source>
</evidence>
<evidence type="ECO:0000256" key="8">
    <source>
        <dbReference type="ARBA" id="ARBA00052698"/>
    </source>
</evidence>
<dbReference type="GO" id="GO:0005737">
    <property type="term" value="C:cytoplasm"/>
    <property type="evidence" value="ECO:0007669"/>
    <property type="project" value="TreeGrafter"/>
</dbReference>
<accession>A0A0P7B217</accession>
<dbReference type="FunFam" id="3.40.309.10:FF:000004">
    <property type="entry name" value="Succinate-semialdehyde dehydrogenase I"/>
    <property type="match status" value="1"/>
</dbReference>
<gene>
    <name evidence="13" type="ORF">AK830_g11177</name>
</gene>
<dbReference type="CDD" id="cd07103">
    <property type="entry name" value="ALDH_F5_SSADH_GabD"/>
    <property type="match status" value="1"/>
</dbReference>
<evidence type="ECO:0000256" key="6">
    <source>
        <dbReference type="ARBA" id="ARBA00030806"/>
    </source>
</evidence>
<feature type="active site" evidence="10">
    <location>
        <position position="266"/>
    </location>
</feature>
<dbReference type="Pfam" id="PF00171">
    <property type="entry name" value="Aldedh"/>
    <property type="match status" value="1"/>
</dbReference>
<evidence type="ECO:0000256" key="9">
    <source>
        <dbReference type="ARBA" id="ARBA00067047"/>
    </source>
</evidence>
<dbReference type="InterPro" id="IPR029510">
    <property type="entry name" value="Ald_DH_CS_GLU"/>
</dbReference>
<dbReference type="EC" id="1.2.1.24" evidence="3"/>
<evidence type="ECO:0000313" key="13">
    <source>
        <dbReference type="EMBL" id="KPM35400.1"/>
    </source>
</evidence>
<dbReference type="AlphaFoldDB" id="A0A0P7B217"/>
<dbReference type="InterPro" id="IPR016163">
    <property type="entry name" value="Ald_DH_C"/>
</dbReference>
<reference evidence="13 14" key="1">
    <citation type="submission" date="2015-09" db="EMBL/GenBank/DDBJ databases">
        <title>Draft genome of a European isolate of the apple canker pathogen Neonectria ditissima.</title>
        <authorList>
            <person name="Gomez-Cortecero A."/>
            <person name="Harrison R.J."/>
            <person name="Armitage A.D."/>
        </authorList>
    </citation>
    <scope>NUCLEOTIDE SEQUENCE [LARGE SCALE GENOMIC DNA]</scope>
    <source>
        <strain evidence="13 14">R09/05</strain>
    </source>
</reference>
<dbReference type="GO" id="GO:0004777">
    <property type="term" value="F:succinate-semialdehyde dehydrogenase (NAD+) activity"/>
    <property type="evidence" value="ECO:0007669"/>
    <property type="project" value="UniProtKB-EC"/>
</dbReference>
<dbReference type="Gene3D" id="3.40.605.10">
    <property type="entry name" value="Aldehyde Dehydrogenase, Chain A, domain 1"/>
    <property type="match status" value="1"/>
</dbReference>
<dbReference type="FunFam" id="3.40.605.10:FF:000026">
    <property type="entry name" value="Aldehyde dehydrogenase, putative"/>
    <property type="match status" value="1"/>
</dbReference>
<dbReference type="InterPro" id="IPR016160">
    <property type="entry name" value="Ald_DH_CS_CYS"/>
</dbReference>
<dbReference type="InterPro" id="IPR016161">
    <property type="entry name" value="Ald_DH/histidinol_DH"/>
</dbReference>
<dbReference type="GO" id="GO:0004030">
    <property type="term" value="F:aldehyde dehydrogenase [NAD(P)+] activity"/>
    <property type="evidence" value="ECO:0007669"/>
    <property type="project" value="UniProtKB-ARBA"/>
</dbReference>
<evidence type="ECO:0000256" key="3">
    <source>
        <dbReference type="ARBA" id="ARBA00013051"/>
    </source>
</evidence>
<comment type="pathway">
    <text evidence="1">Amino-acid degradation; 4-aminobutanoate degradation.</text>
</comment>
<evidence type="ECO:0000259" key="12">
    <source>
        <dbReference type="Pfam" id="PF00171"/>
    </source>
</evidence>
<feature type="domain" description="Aldehyde dehydrogenase" evidence="12">
    <location>
        <begin position="24"/>
        <end position="490"/>
    </location>
</feature>
<evidence type="ECO:0000256" key="1">
    <source>
        <dbReference type="ARBA" id="ARBA00005176"/>
    </source>
</evidence>
<dbReference type="GO" id="GO:0046394">
    <property type="term" value="P:carboxylic acid biosynthetic process"/>
    <property type="evidence" value="ECO:0007669"/>
    <property type="project" value="UniProtKB-ARBA"/>
</dbReference>
<proteinExistence type="inferred from homology"/>
<organism evidence="13 14">
    <name type="scientific">Neonectria ditissima</name>
    <dbReference type="NCBI Taxonomy" id="78410"/>
    <lineage>
        <taxon>Eukaryota</taxon>
        <taxon>Fungi</taxon>
        <taxon>Dikarya</taxon>
        <taxon>Ascomycota</taxon>
        <taxon>Pezizomycotina</taxon>
        <taxon>Sordariomycetes</taxon>
        <taxon>Hypocreomycetidae</taxon>
        <taxon>Hypocreales</taxon>
        <taxon>Nectriaceae</taxon>
        <taxon>Neonectria</taxon>
    </lineage>
</organism>
<dbReference type="GO" id="GO:0009450">
    <property type="term" value="P:gamma-aminobutyric acid catabolic process"/>
    <property type="evidence" value="ECO:0007669"/>
    <property type="project" value="TreeGrafter"/>
</dbReference>
<comment type="caution">
    <text evidence="13">The sequence shown here is derived from an EMBL/GenBank/DDBJ whole genome shotgun (WGS) entry which is preliminary data.</text>
</comment>
<comment type="catalytic activity">
    <reaction evidence="7">
        <text>succinate semialdehyde + NADP(+) + H2O = succinate + NADPH + 2 H(+)</text>
        <dbReference type="Rhea" id="RHEA:13213"/>
        <dbReference type="ChEBI" id="CHEBI:15377"/>
        <dbReference type="ChEBI" id="CHEBI:15378"/>
        <dbReference type="ChEBI" id="CHEBI:30031"/>
        <dbReference type="ChEBI" id="CHEBI:57706"/>
        <dbReference type="ChEBI" id="CHEBI:57783"/>
        <dbReference type="ChEBI" id="CHEBI:58349"/>
        <dbReference type="EC" id="1.2.1.16"/>
    </reaction>
</comment>
<dbReference type="PROSITE" id="PS00687">
    <property type="entry name" value="ALDEHYDE_DEHYDR_GLU"/>
    <property type="match status" value="1"/>
</dbReference>
<comment type="similarity">
    <text evidence="2 11">Belongs to the aldehyde dehydrogenase family.</text>
</comment>
<evidence type="ECO:0000256" key="7">
    <source>
        <dbReference type="ARBA" id="ARBA00050387"/>
    </source>
</evidence>
<dbReference type="PANTHER" id="PTHR43353">
    <property type="entry name" value="SUCCINATE-SEMIALDEHYDE DEHYDROGENASE, MITOCHONDRIAL"/>
    <property type="match status" value="1"/>
</dbReference>
<comment type="catalytic activity">
    <reaction evidence="8">
        <text>succinate semialdehyde + NAD(+) + H2O = succinate + NADH + 2 H(+)</text>
        <dbReference type="Rhea" id="RHEA:13217"/>
        <dbReference type="ChEBI" id="CHEBI:15377"/>
        <dbReference type="ChEBI" id="CHEBI:15378"/>
        <dbReference type="ChEBI" id="CHEBI:30031"/>
        <dbReference type="ChEBI" id="CHEBI:57540"/>
        <dbReference type="ChEBI" id="CHEBI:57706"/>
        <dbReference type="ChEBI" id="CHEBI:57945"/>
        <dbReference type="EC" id="1.2.1.16"/>
    </reaction>
</comment>
<evidence type="ECO:0000313" key="14">
    <source>
        <dbReference type="Proteomes" id="UP000050424"/>
    </source>
</evidence>
<evidence type="ECO:0000256" key="10">
    <source>
        <dbReference type="PROSITE-ProRule" id="PRU10007"/>
    </source>
</evidence>
<dbReference type="InterPro" id="IPR050740">
    <property type="entry name" value="Aldehyde_DH_Superfamily"/>
</dbReference>
<evidence type="ECO:0000256" key="5">
    <source>
        <dbReference type="ARBA" id="ARBA00023002"/>
    </source>
</evidence>
<dbReference type="PROSITE" id="PS00070">
    <property type="entry name" value="ALDEHYDE_DEHYDR_CYS"/>
    <property type="match status" value="1"/>
</dbReference>
<dbReference type="FunFam" id="3.40.605.10:FF:000005">
    <property type="entry name" value="Succinate-semialdehyde dehydrogenase I"/>
    <property type="match status" value="1"/>
</dbReference>
<dbReference type="InterPro" id="IPR015590">
    <property type="entry name" value="Aldehyde_DH_dom"/>
</dbReference>
<evidence type="ECO:0000256" key="11">
    <source>
        <dbReference type="RuleBase" id="RU003345"/>
    </source>
</evidence>
<dbReference type="Proteomes" id="UP000050424">
    <property type="component" value="Unassembled WGS sequence"/>
</dbReference>
<keyword evidence="14" id="KW-1185">Reference proteome</keyword>
<dbReference type="EC" id="1.2.1.16" evidence="9"/>
<dbReference type="OrthoDB" id="310895at2759"/>
<sequence length="503" mass="53967">MTTATPQLKDASLFQGKNWVNNQWVESASGKRFDVTDPATGTLIGSCPESTAQDAETAIRAAADALPRWRSRTGRERARVLRRWFDLVLENRDDLATLITWENGKAKPDALGEVSFAASFLEWYSEEAARVYGDVIPHSAPGFRTSVIKEPVGLPSADPASFFSWNFPAAMVTRKLAPALAAGCTVVVKTAGETPFAANALAVLGERAGVPAGVVNIVSALNNTPEIGQTLCSSDIVKKISFTGSTRVGKILMRQSSDTLKKLSLELGGNAPFIVFDDADLDLALTGAIVSKFKSSGQTCVCSNRIFVQRGIYDKFISKLKEAVGQFQVGHGFDIKTTHGPLVTPVAAERVAGLVEDAVKLGAKVEIGGKKRPDLGPNFYEPTILSNVGKDMRLVSEEIFGPVAPIFCFDTEEEVIAAANKCDVGLASYIFTQDLNRAARFTETLEYGMVAVNTGVISDAAAPFGGIKQSGLGREGSKYGIEDYLQTKTIVTGNIQVVHRSYL</sequence>
<dbReference type="InterPro" id="IPR016162">
    <property type="entry name" value="Ald_DH_N"/>
</dbReference>
<dbReference type="EMBL" id="LKCW01000255">
    <property type="protein sequence ID" value="KPM35400.1"/>
    <property type="molecule type" value="Genomic_DNA"/>
</dbReference>
<dbReference type="SUPFAM" id="SSF53720">
    <property type="entry name" value="ALDH-like"/>
    <property type="match status" value="1"/>
</dbReference>
<protein>
    <recommendedName>
        <fullName evidence="4">Succinate-semialdehyde dehydrogenase, mitochondrial</fullName>
        <ecNumber evidence="9">1.2.1.16</ecNumber>
        <ecNumber evidence="3">1.2.1.24</ecNumber>
    </recommendedName>
    <alternativeName>
        <fullName evidence="6">NAD(+)-dependent succinic semialdehyde dehydrogenase</fullName>
    </alternativeName>
</protein>
<dbReference type="STRING" id="78410.A0A0P7B217"/>
<dbReference type="Gene3D" id="3.40.309.10">
    <property type="entry name" value="Aldehyde Dehydrogenase, Chain A, domain 2"/>
    <property type="match status" value="1"/>
</dbReference>
<evidence type="ECO:0000256" key="2">
    <source>
        <dbReference type="ARBA" id="ARBA00009986"/>
    </source>
</evidence>
<dbReference type="PANTHER" id="PTHR43353:SF11">
    <property type="entry name" value="SUCCINATE SEMIALDEHYDE DEHYDROGENASE (EUROFUNG)"/>
    <property type="match status" value="1"/>
</dbReference>